<organism evidence="7 8">
    <name type="scientific">Panaeolus cyanescens</name>
    <dbReference type="NCBI Taxonomy" id="181874"/>
    <lineage>
        <taxon>Eukaryota</taxon>
        <taxon>Fungi</taxon>
        <taxon>Dikarya</taxon>
        <taxon>Basidiomycota</taxon>
        <taxon>Agaricomycotina</taxon>
        <taxon>Agaricomycetes</taxon>
        <taxon>Agaricomycetidae</taxon>
        <taxon>Agaricales</taxon>
        <taxon>Agaricineae</taxon>
        <taxon>Galeropsidaceae</taxon>
        <taxon>Panaeolus</taxon>
    </lineage>
</organism>
<dbReference type="EMBL" id="NHTK01001382">
    <property type="protein sequence ID" value="PPQ98506.1"/>
    <property type="molecule type" value="Genomic_DNA"/>
</dbReference>
<evidence type="ECO:0000256" key="1">
    <source>
        <dbReference type="ARBA" id="ARBA00004613"/>
    </source>
</evidence>
<evidence type="ECO:0000313" key="7">
    <source>
        <dbReference type="EMBL" id="PPQ98506.1"/>
    </source>
</evidence>
<evidence type="ECO:0000256" key="5">
    <source>
        <dbReference type="ARBA" id="ARBA00023180"/>
    </source>
</evidence>
<evidence type="ECO:0000256" key="4">
    <source>
        <dbReference type="ARBA" id="ARBA00022729"/>
    </source>
</evidence>
<reference evidence="7 8" key="1">
    <citation type="journal article" date="2018" name="Evol. Lett.">
        <title>Horizontal gene cluster transfer increased hallucinogenic mushroom diversity.</title>
        <authorList>
            <person name="Reynolds H.T."/>
            <person name="Vijayakumar V."/>
            <person name="Gluck-Thaler E."/>
            <person name="Korotkin H.B."/>
            <person name="Matheny P.B."/>
            <person name="Slot J.C."/>
        </authorList>
    </citation>
    <scope>NUCLEOTIDE SEQUENCE [LARGE SCALE GENOMIC DNA]</scope>
    <source>
        <strain evidence="7 8">2629</strain>
    </source>
</reference>
<dbReference type="Pfam" id="PF03227">
    <property type="entry name" value="GILT"/>
    <property type="match status" value="1"/>
</dbReference>
<comment type="similarity">
    <text evidence="2">Belongs to the GILT family.</text>
</comment>
<comment type="subcellular location">
    <subcellularLocation>
        <location evidence="1">Secreted</location>
    </subcellularLocation>
</comment>
<proteinExistence type="inferred from homology"/>
<dbReference type="AlphaFoldDB" id="A0A409Y652"/>
<dbReference type="PANTHER" id="PTHR13234:SF8">
    <property type="entry name" value="GAMMA-INTERFERON-INDUCIBLE LYSOSOMAL THIOL REDUCTASE"/>
    <property type="match status" value="1"/>
</dbReference>
<evidence type="ECO:0000256" key="2">
    <source>
        <dbReference type="ARBA" id="ARBA00005679"/>
    </source>
</evidence>
<dbReference type="OrthoDB" id="958254at2759"/>
<dbReference type="InParanoid" id="A0A409Y652"/>
<dbReference type="PANTHER" id="PTHR13234">
    <property type="entry name" value="GAMMA-INTERFERON INDUCIBLE LYSOSOMAL THIOL REDUCTASE GILT"/>
    <property type="match status" value="1"/>
</dbReference>
<dbReference type="GO" id="GO:0005576">
    <property type="term" value="C:extracellular region"/>
    <property type="evidence" value="ECO:0007669"/>
    <property type="project" value="UniProtKB-SubCell"/>
</dbReference>
<evidence type="ECO:0000256" key="6">
    <source>
        <dbReference type="SAM" id="SignalP"/>
    </source>
</evidence>
<name>A0A409Y652_9AGAR</name>
<evidence type="ECO:0000313" key="8">
    <source>
        <dbReference type="Proteomes" id="UP000284842"/>
    </source>
</evidence>
<dbReference type="InterPro" id="IPR004911">
    <property type="entry name" value="Interferon-induced_GILT"/>
</dbReference>
<comment type="caution">
    <text evidence="7">The sequence shown here is derived from an EMBL/GenBank/DDBJ whole genome shotgun (WGS) entry which is preliminary data.</text>
</comment>
<accession>A0A409Y652</accession>
<protein>
    <recommendedName>
        <fullName evidence="9">Gamma interferon inducible lysosomal thiol reductase GILT</fullName>
    </recommendedName>
</protein>
<dbReference type="GO" id="GO:0016671">
    <property type="term" value="F:oxidoreductase activity, acting on a sulfur group of donors, disulfide as acceptor"/>
    <property type="evidence" value="ECO:0007669"/>
    <property type="project" value="InterPro"/>
</dbReference>
<gene>
    <name evidence="7" type="ORF">CVT24_003997</name>
</gene>
<dbReference type="STRING" id="181874.A0A409Y652"/>
<keyword evidence="8" id="KW-1185">Reference proteome</keyword>
<evidence type="ECO:0000256" key="3">
    <source>
        <dbReference type="ARBA" id="ARBA00022525"/>
    </source>
</evidence>
<keyword evidence="5" id="KW-0325">Glycoprotein</keyword>
<feature type="signal peptide" evidence="6">
    <location>
        <begin position="1"/>
        <end position="19"/>
    </location>
</feature>
<evidence type="ECO:0008006" key="9">
    <source>
        <dbReference type="Google" id="ProtNLM"/>
    </source>
</evidence>
<feature type="chain" id="PRO_5019390443" description="Gamma interferon inducible lysosomal thiol reductase GILT" evidence="6">
    <location>
        <begin position="20"/>
        <end position="228"/>
    </location>
</feature>
<keyword evidence="4 6" id="KW-0732">Signal</keyword>
<dbReference type="Proteomes" id="UP000284842">
    <property type="component" value="Unassembled WGS sequence"/>
</dbReference>
<sequence length="228" mass="25407">MVNHFAVLVALGYCALTRSASLPHFTVQSPNKAFDIKVPVQLGVMSQCPDALLCETTFDRVLEHVDDKVDLSLVYVARIDPSQPDFGVWCMHGPKECAGNIQQLCVFKHAPFNKWWEFVQCQNYEGRYKIGEPDIAFKCAKIVGIDWNESGVGQCAGSDASGKAAEGIRLLQESAILGKQLGIEKSCTVLINQKPVCIHDGSWKSCENGHEVSDFVWQIEKEYERLNQ</sequence>
<keyword evidence="3" id="KW-0964">Secreted</keyword>